<evidence type="ECO:0000313" key="1">
    <source>
        <dbReference type="EMBL" id="GIL75835.1"/>
    </source>
</evidence>
<gene>
    <name evidence="1" type="ORF">Vretifemale_5553</name>
</gene>
<sequence length="120" mass="12556">MPLLVAAATTTTTTAASIPQRGAGCTRSGLGAAAVEAPAHKEHAPNRLKTPASQRVKYGRLKIETLVISCADGRHLAVYRTSDGSKSWRSHDALAPLHKATNGIMGKVDKLKPETAACLS</sequence>
<name>A0A8J4FIK1_9CHLO</name>
<keyword evidence="2" id="KW-1185">Reference proteome</keyword>
<comment type="caution">
    <text evidence="1">The sequence shown here is derived from an EMBL/GenBank/DDBJ whole genome shotgun (WGS) entry which is preliminary data.</text>
</comment>
<dbReference type="EMBL" id="BNCP01000008">
    <property type="protein sequence ID" value="GIL75835.1"/>
    <property type="molecule type" value="Genomic_DNA"/>
</dbReference>
<organism evidence="1 2">
    <name type="scientific">Volvox reticuliferus</name>
    <dbReference type="NCBI Taxonomy" id="1737510"/>
    <lineage>
        <taxon>Eukaryota</taxon>
        <taxon>Viridiplantae</taxon>
        <taxon>Chlorophyta</taxon>
        <taxon>core chlorophytes</taxon>
        <taxon>Chlorophyceae</taxon>
        <taxon>CS clade</taxon>
        <taxon>Chlamydomonadales</taxon>
        <taxon>Volvocaceae</taxon>
        <taxon>Volvox</taxon>
    </lineage>
</organism>
<protein>
    <submittedName>
        <fullName evidence="1">Uncharacterized protein</fullName>
    </submittedName>
</protein>
<dbReference type="AlphaFoldDB" id="A0A8J4FIK1"/>
<accession>A0A8J4FIK1</accession>
<proteinExistence type="predicted"/>
<evidence type="ECO:0000313" key="2">
    <source>
        <dbReference type="Proteomes" id="UP000747110"/>
    </source>
</evidence>
<reference evidence="1" key="1">
    <citation type="journal article" date="2021" name="Proc. Natl. Acad. Sci. U.S.A.">
        <title>Three genomes in the algal genus Volvox reveal the fate of a haploid sex-determining region after a transition to homothallism.</title>
        <authorList>
            <person name="Yamamoto K."/>
            <person name="Hamaji T."/>
            <person name="Kawai-Toyooka H."/>
            <person name="Matsuzaki R."/>
            <person name="Takahashi F."/>
            <person name="Nishimura Y."/>
            <person name="Kawachi M."/>
            <person name="Noguchi H."/>
            <person name="Minakuchi Y."/>
            <person name="Umen J.G."/>
            <person name="Toyoda A."/>
            <person name="Nozaki H."/>
        </authorList>
    </citation>
    <scope>NUCLEOTIDE SEQUENCE</scope>
    <source>
        <strain evidence="1">NIES-3786</strain>
    </source>
</reference>
<dbReference type="Proteomes" id="UP000747110">
    <property type="component" value="Unassembled WGS sequence"/>
</dbReference>